<feature type="compositionally biased region" description="Polar residues" evidence="3">
    <location>
        <begin position="145"/>
        <end position="168"/>
    </location>
</feature>
<evidence type="ECO:0000313" key="4">
    <source>
        <dbReference type="Proteomes" id="UP000515140"/>
    </source>
</evidence>
<dbReference type="PANTHER" id="PTHR23356">
    <property type="entry name" value="DPY30-RELATED"/>
    <property type="match status" value="1"/>
</dbReference>
<dbReference type="Proteomes" id="UP000515140">
    <property type="component" value="Unplaced"/>
</dbReference>
<evidence type="ECO:0000256" key="1">
    <source>
        <dbReference type="ARBA" id="ARBA00010849"/>
    </source>
</evidence>
<gene>
    <name evidence="5 6 7" type="primary">DYDC2</name>
</gene>
<evidence type="ECO:0000256" key="3">
    <source>
        <dbReference type="SAM" id="MobiDB-lite"/>
    </source>
</evidence>
<proteinExistence type="inferred from homology"/>
<dbReference type="GO" id="GO:0048188">
    <property type="term" value="C:Set1C/COMPASS complex"/>
    <property type="evidence" value="ECO:0007669"/>
    <property type="project" value="InterPro"/>
</dbReference>
<dbReference type="InterPro" id="IPR037856">
    <property type="entry name" value="Sdc1/DPY30"/>
</dbReference>
<dbReference type="GeneID" id="110201589"/>
<comment type="similarity">
    <text evidence="1">Belongs to the dpy-30 family.</text>
</comment>
<dbReference type="CDD" id="cd22966">
    <property type="entry name" value="DD_DYDC-like"/>
    <property type="match status" value="1"/>
</dbReference>
<protein>
    <submittedName>
        <fullName evidence="5 6">DPY30 domain-containing protein 2</fullName>
    </submittedName>
</protein>
<dbReference type="RefSeq" id="XP_020833016.1">
    <property type="nucleotide sequence ID" value="XM_020977357.1"/>
</dbReference>
<dbReference type="CTD" id="84332"/>
<keyword evidence="4" id="KW-1185">Reference proteome</keyword>
<dbReference type="InterPro" id="IPR007858">
    <property type="entry name" value="Dpy-30_motif"/>
</dbReference>
<accession>A0A6P5JPS6</accession>
<dbReference type="RefSeq" id="XP_020833014.1">
    <property type="nucleotide sequence ID" value="XM_020977355.1"/>
</dbReference>
<reference evidence="5 6" key="1">
    <citation type="submission" date="2025-04" db="UniProtKB">
        <authorList>
            <consortium name="RefSeq"/>
        </authorList>
    </citation>
    <scope>IDENTIFICATION</scope>
    <source>
        <tissue evidence="5 6">Spleen</tissue>
    </source>
</reference>
<dbReference type="Pfam" id="PF05186">
    <property type="entry name" value="Dpy-30"/>
    <property type="match status" value="1"/>
</dbReference>
<dbReference type="GeneTree" id="ENSGT00940000162091"/>
<dbReference type="InterPro" id="IPR049630">
    <property type="entry name" value="DYDC-like_DD"/>
</dbReference>
<dbReference type="AlphaFoldDB" id="A0A6P5JPS6"/>
<organism evidence="4 5">
    <name type="scientific">Phascolarctos cinereus</name>
    <name type="common">Koala</name>
    <dbReference type="NCBI Taxonomy" id="38626"/>
    <lineage>
        <taxon>Eukaryota</taxon>
        <taxon>Metazoa</taxon>
        <taxon>Chordata</taxon>
        <taxon>Craniata</taxon>
        <taxon>Vertebrata</taxon>
        <taxon>Euteleostomi</taxon>
        <taxon>Mammalia</taxon>
        <taxon>Metatheria</taxon>
        <taxon>Diprotodontia</taxon>
        <taxon>Phascolarctidae</taxon>
        <taxon>Phascolarctos</taxon>
    </lineage>
</organism>
<dbReference type="PANTHER" id="PTHR23356:SF16">
    <property type="entry name" value="DPY30 DOMAIN CONTAINING 2"/>
    <property type="match status" value="1"/>
</dbReference>
<dbReference type="KEGG" id="pcw:110201589"/>
<feature type="coiled-coil region" evidence="2">
    <location>
        <begin position="47"/>
        <end position="93"/>
    </location>
</feature>
<dbReference type="RefSeq" id="XP_020833015.1">
    <property type="nucleotide sequence ID" value="XM_020977356.1"/>
</dbReference>
<name>A0A6P5JPS6_PHACI</name>
<feature type="compositionally biased region" description="Polar residues" evidence="3">
    <location>
        <begin position="125"/>
        <end position="136"/>
    </location>
</feature>
<evidence type="ECO:0000313" key="5">
    <source>
        <dbReference type="RefSeq" id="XP_020833014.1"/>
    </source>
</evidence>
<evidence type="ECO:0000313" key="6">
    <source>
        <dbReference type="RefSeq" id="XP_020833015.1"/>
    </source>
</evidence>
<evidence type="ECO:0000256" key="2">
    <source>
        <dbReference type="SAM" id="Coils"/>
    </source>
</evidence>
<keyword evidence="2" id="KW-0175">Coiled coil</keyword>
<evidence type="ECO:0000313" key="7">
    <source>
        <dbReference type="RefSeq" id="XP_020833016.1"/>
    </source>
</evidence>
<dbReference type="OMA" id="QKTHEEY"/>
<feature type="region of interest" description="Disordered" evidence="3">
    <location>
        <begin position="118"/>
        <end position="168"/>
    </location>
</feature>
<dbReference type="Gene3D" id="1.20.890.10">
    <property type="entry name" value="cAMP-dependent protein kinase regulatory subunit, dimerization-anchoring domain"/>
    <property type="match status" value="1"/>
</dbReference>
<sequence length="168" mass="19633">MSLESEYLKKCLGTCLVQGLAKLLQHRPSDPIEYLAIWIYEYRRQMYASHQRMLEKLQLSEERMENLLELEIAQKLKAEEIQFQKTHEEYQKKTTMETYPELKPHTWQEKFGPLTLPPLEEIDESSLSPNKENAMSKTEWKEQLSPESNIATKTGSQEKSVSDAVNPT</sequence>